<proteinExistence type="predicted"/>
<keyword evidence="2" id="KW-1185">Reference proteome</keyword>
<evidence type="ECO:0000313" key="1">
    <source>
        <dbReference type="EMBL" id="GFU40255.1"/>
    </source>
</evidence>
<name>A0A8X6UQS2_NEPPI</name>
<gene>
    <name evidence="1" type="ORF">NPIL_438041</name>
</gene>
<organism evidence="1 2">
    <name type="scientific">Nephila pilipes</name>
    <name type="common">Giant wood spider</name>
    <name type="synonym">Nephila maculata</name>
    <dbReference type="NCBI Taxonomy" id="299642"/>
    <lineage>
        <taxon>Eukaryota</taxon>
        <taxon>Metazoa</taxon>
        <taxon>Ecdysozoa</taxon>
        <taxon>Arthropoda</taxon>
        <taxon>Chelicerata</taxon>
        <taxon>Arachnida</taxon>
        <taxon>Araneae</taxon>
        <taxon>Araneomorphae</taxon>
        <taxon>Entelegynae</taxon>
        <taxon>Araneoidea</taxon>
        <taxon>Nephilidae</taxon>
        <taxon>Nephila</taxon>
    </lineage>
</organism>
<protein>
    <submittedName>
        <fullName evidence="1">Uncharacterized protein</fullName>
    </submittedName>
</protein>
<dbReference type="AlphaFoldDB" id="A0A8X6UQS2"/>
<dbReference type="EMBL" id="BMAW01084808">
    <property type="protein sequence ID" value="GFU40255.1"/>
    <property type="molecule type" value="Genomic_DNA"/>
</dbReference>
<comment type="caution">
    <text evidence="1">The sequence shown here is derived from an EMBL/GenBank/DDBJ whole genome shotgun (WGS) entry which is preliminary data.</text>
</comment>
<evidence type="ECO:0000313" key="2">
    <source>
        <dbReference type="Proteomes" id="UP000887013"/>
    </source>
</evidence>
<reference evidence="1" key="1">
    <citation type="submission" date="2020-08" db="EMBL/GenBank/DDBJ databases">
        <title>Multicomponent nature underlies the extraordinary mechanical properties of spider dragline silk.</title>
        <authorList>
            <person name="Kono N."/>
            <person name="Nakamura H."/>
            <person name="Mori M."/>
            <person name="Yoshida Y."/>
            <person name="Ohtoshi R."/>
            <person name="Malay A.D."/>
            <person name="Moran D.A.P."/>
            <person name="Tomita M."/>
            <person name="Numata K."/>
            <person name="Arakawa K."/>
        </authorList>
    </citation>
    <scope>NUCLEOTIDE SEQUENCE</scope>
</reference>
<dbReference type="Proteomes" id="UP000887013">
    <property type="component" value="Unassembled WGS sequence"/>
</dbReference>
<sequence length="291" mass="33034">MEQESIPNTVYEIQYQNCEPQRSSNSYQQVETEGYNAREQIISQSEVFLTSAFPHELTSYNILRESEIPHQVVSYNIPQEPTFPHQVISYNIPQGSEIPLQVTTYNIPSNPIYSFQDRLIDNNLSDFPLPQVIPNNYSDFVTFPPTTVSNTWERSQEVSSGSSLTCFPNNTACAAPTQMDNCFFGDVMQEGIAPIIFLPEISSLQENELHVTVQTNSSENSEKSVTKEFNSSNSILQCELCYKVFSTIVGHLALQTVYSSTHVLRSFAKNIDEFYSCCCERERPNCLHLTQ</sequence>
<accession>A0A8X6UQS2</accession>